<accession>A0AAF0QYS4</accession>
<dbReference type="Pfam" id="PF00078">
    <property type="entry name" value="RVT_1"/>
    <property type="match status" value="1"/>
</dbReference>
<evidence type="ECO:0000256" key="1">
    <source>
        <dbReference type="SAM" id="Coils"/>
    </source>
</evidence>
<dbReference type="PANTHER" id="PTHR46890">
    <property type="entry name" value="NON-LTR RETROLELEMENT REVERSE TRANSCRIPTASE-LIKE PROTEIN-RELATED"/>
    <property type="match status" value="1"/>
</dbReference>
<dbReference type="SUPFAM" id="SSF56219">
    <property type="entry name" value="DNase I-like"/>
    <property type="match status" value="1"/>
</dbReference>
<feature type="domain" description="Reverse transcriptase" evidence="2">
    <location>
        <begin position="450"/>
        <end position="730"/>
    </location>
</feature>
<dbReference type="AlphaFoldDB" id="A0AAF0QYS4"/>
<dbReference type="CDD" id="cd01650">
    <property type="entry name" value="RT_nLTR_like"/>
    <property type="match status" value="1"/>
</dbReference>
<evidence type="ECO:0000313" key="3">
    <source>
        <dbReference type="EMBL" id="WMV32967.1"/>
    </source>
</evidence>
<gene>
    <name evidence="3" type="ORF">MTR67_026352</name>
</gene>
<dbReference type="InterPro" id="IPR036691">
    <property type="entry name" value="Endo/exonu/phosph_ase_sf"/>
</dbReference>
<dbReference type="InterPro" id="IPR052343">
    <property type="entry name" value="Retrotransposon-Effector_Assoc"/>
</dbReference>
<reference evidence="3" key="1">
    <citation type="submission" date="2023-08" db="EMBL/GenBank/DDBJ databases">
        <title>A de novo genome assembly of Solanum verrucosum Schlechtendal, a Mexican diploid species geographically isolated from the other diploid A-genome species in potato relatives.</title>
        <authorList>
            <person name="Hosaka K."/>
        </authorList>
    </citation>
    <scope>NUCLEOTIDE SEQUENCE</scope>
    <source>
        <tissue evidence="3">Young leaves</tissue>
    </source>
</reference>
<dbReference type="SUPFAM" id="SSF56672">
    <property type="entry name" value="DNA/RNA polymerases"/>
    <property type="match status" value="1"/>
</dbReference>
<name>A0AAF0QYS4_SOLVR</name>
<evidence type="ECO:0000313" key="4">
    <source>
        <dbReference type="Proteomes" id="UP001234989"/>
    </source>
</evidence>
<dbReference type="InterPro" id="IPR000477">
    <property type="entry name" value="RT_dom"/>
</dbReference>
<sequence length="957" mass="110865">MHQLSMITILEPFADNSQLNTVRIQLQMDHAVSNPNGKIWLLWSNEITGNIHENNEQHITGEFKHSDLTEGFMMSFIYAKCKEHMRRPLWDSLLHFANMDIPWCTIGDFNVITNIEEKLGGMPYNMNKSFEFISVIEACGLIDLGYSGLLFTWCNQRAAQARVWKRLDRSMVNDKWLEVMPQTTIEHLSSVGSDHSPLLMVRQNESHTKYFKFLHCWVDNANFMETVQKCWDREVTGNPMWQLHQKIKRLTSTLSNWSKKEYGDIYAKVKEFEEMIRKAEEELLTNNTEALRQQLHLMNANYIRFLKLEESILKQKTQLQWFKEGDANTKYFHALMRGRRRRLLLHKICTGNDVWIQGDDQIAQAACEYFQGMFTGQKCRIDERILQHLPTLVTPEQNQKLQEMPTLEELRQVVSAMNPNSATSPDGIGGKFYHACWNIIKEDLLAAVQSFFCGHIMPKFMSHVCLVLLPKTEQPNRFTDLRPISLSNFSNKIISKLLSMRLVDIIPLLILDNQSGFVKGRSIIENIMLAQEITHGIKRPKVGDNVVIKLDMTKAYDRVSWSFTCLVLRRLGFGEFFIDMVWRIMSNNWYSIIINGHRHGFFHSTRGLKQGDPLSPALFILGAEVLSRMLNLIHHNPMYKGFKMEPKGPQINHLSIADDVIIFTSTDRHSMKLIMNTLEDYEHTSDQLINKEKSHFMVPANTSQDIINNIQEVTGFSQKDSPITYLGCPLYIGRQRIIYYSQLVEKVSKKICGWQARILNYGGKITMVKHALQSIPIHTMAAVSPPSTTIKHIESIIADFFWGRDQDKRKYHWASLETMSLPCAEGGVGIKRLTDICTSLQYKQWWNFKAKSSLWAQFLKSKYCQRANPVTRKLANGQSLVWRYMMKNKNKVEDHITWKINSGSCSFWWDDWLRGGALANYTTNISSLNNATIGHFLVNGKRNERKLRQQVPPLLTF</sequence>
<dbReference type="PROSITE" id="PS50878">
    <property type="entry name" value="RT_POL"/>
    <property type="match status" value="1"/>
</dbReference>
<organism evidence="3 4">
    <name type="scientific">Solanum verrucosum</name>
    <dbReference type="NCBI Taxonomy" id="315347"/>
    <lineage>
        <taxon>Eukaryota</taxon>
        <taxon>Viridiplantae</taxon>
        <taxon>Streptophyta</taxon>
        <taxon>Embryophyta</taxon>
        <taxon>Tracheophyta</taxon>
        <taxon>Spermatophyta</taxon>
        <taxon>Magnoliopsida</taxon>
        <taxon>eudicotyledons</taxon>
        <taxon>Gunneridae</taxon>
        <taxon>Pentapetalae</taxon>
        <taxon>asterids</taxon>
        <taxon>lamiids</taxon>
        <taxon>Solanales</taxon>
        <taxon>Solanaceae</taxon>
        <taxon>Solanoideae</taxon>
        <taxon>Solaneae</taxon>
        <taxon>Solanum</taxon>
    </lineage>
</organism>
<feature type="coiled-coil region" evidence="1">
    <location>
        <begin position="262"/>
        <end position="289"/>
    </location>
</feature>
<dbReference type="EMBL" id="CP133617">
    <property type="protein sequence ID" value="WMV32967.1"/>
    <property type="molecule type" value="Genomic_DNA"/>
</dbReference>
<evidence type="ECO:0000259" key="2">
    <source>
        <dbReference type="PROSITE" id="PS50878"/>
    </source>
</evidence>
<dbReference type="Gene3D" id="3.60.10.10">
    <property type="entry name" value="Endonuclease/exonuclease/phosphatase"/>
    <property type="match status" value="1"/>
</dbReference>
<dbReference type="InterPro" id="IPR043502">
    <property type="entry name" value="DNA/RNA_pol_sf"/>
</dbReference>
<protein>
    <recommendedName>
        <fullName evidence="2">Reverse transcriptase domain-containing protein</fullName>
    </recommendedName>
</protein>
<keyword evidence="4" id="KW-1185">Reference proteome</keyword>
<dbReference type="Proteomes" id="UP001234989">
    <property type="component" value="Chromosome 6"/>
</dbReference>
<dbReference type="PANTHER" id="PTHR46890:SF28">
    <property type="entry name" value="REVERSE TRANSCRIPTASE DOMAIN-CONTAINING PROTEIN"/>
    <property type="match status" value="1"/>
</dbReference>
<keyword evidence="1" id="KW-0175">Coiled coil</keyword>
<proteinExistence type="predicted"/>